<dbReference type="InterPro" id="IPR038107">
    <property type="entry name" value="Glycos_transf_N_sf"/>
</dbReference>
<evidence type="ECO:0000256" key="4">
    <source>
        <dbReference type="ARBA" id="ARBA00019077"/>
    </source>
</evidence>
<dbReference type="InterPro" id="IPR039901">
    <property type="entry name" value="Kdotransferase"/>
</dbReference>
<dbReference type="PANTHER" id="PTHR42755">
    <property type="entry name" value="3-DEOXY-MANNO-OCTULOSONATE CYTIDYLYLTRANSFERASE"/>
    <property type="match status" value="1"/>
</dbReference>
<keyword evidence="10" id="KW-1003">Cell membrane</keyword>
<organism evidence="12 13">
    <name type="scientific">Bradyrhizobium elkanii</name>
    <dbReference type="NCBI Taxonomy" id="29448"/>
    <lineage>
        <taxon>Bacteria</taxon>
        <taxon>Pseudomonadati</taxon>
        <taxon>Pseudomonadota</taxon>
        <taxon>Alphaproteobacteria</taxon>
        <taxon>Hyphomicrobiales</taxon>
        <taxon>Nitrobacteraceae</taxon>
        <taxon>Bradyrhizobium</taxon>
    </lineage>
</organism>
<comment type="similarity">
    <text evidence="10">Belongs to the glycosyltransferase group 1 family.</text>
</comment>
<name>A0A4U6RRU7_BRAEL</name>
<evidence type="ECO:0000256" key="1">
    <source>
        <dbReference type="ARBA" id="ARBA00003394"/>
    </source>
</evidence>
<dbReference type="Proteomes" id="UP000305095">
    <property type="component" value="Unassembled WGS sequence"/>
</dbReference>
<dbReference type="GO" id="GO:0043842">
    <property type="term" value="F:Kdo transferase activity"/>
    <property type="evidence" value="ECO:0007669"/>
    <property type="project" value="UniProtKB-EC"/>
</dbReference>
<dbReference type="FunFam" id="3.40.50.11720:FF:000001">
    <property type="entry name" value="3-deoxy-D-manno-octulosonic acid transferase"/>
    <property type="match status" value="1"/>
</dbReference>
<feature type="site" description="Transition state stabilizer" evidence="9">
    <location>
        <position position="145"/>
    </location>
</feature>
<evidence type="ECO:0000256" key="7">
    <source>
        <dbReference type="ARBA" id="ARBA00049183"/>
    </source>
</evidence>
<dbReference type="GO" id="GO:0009244">
    <property type="term" value="P:lipopolysaccharide core region biosynthetic process"/>
    <property type="evidence" value="ECO:0007669"/>
    <property type="project" value="UniProtKB-UniRule"/>
</dbReference>
<dbReference type="EMBL" id="SZZP01000024">
    <property type="protein sequence ID" value="TKV77434.1"/>
    <property type="molecule type" value="Genomic_DNA"/>
</dbReference>
<feature type="domain" description="3-deoxy-D-manno-octulosonic-acid transferase N-terminal" evidence="11">
    <location>
        <begin position="50"/>
        <end position="223"/>
    </location>
</feature>
<protein>
    <recommendedName>
        <fullName evidence="4 10">3-deoxy-D-manno-octulosonic acid transferase</fullName>
        <shortName evidence="10">Kdo transferase</shortName>
        <ecNumber evidence="3 10">2.4.99.12</ecNumber>
    </recommendedName>
    <alternativeName>
        <fullName evidence="6 10">Lipid IV(A) 3-deoxy-D-manno-octulosonic acid transferase</fullName>
    </alternativeName>
</protein>
<accession>A0A4U6RRU7</accession>
<keyword evidence="10" id="KW-0448">Lipopolysaccharide biosynthesis</keyword>
<evidence type="ECO:0000256" key="5">
    <source>
        <dbReference type="ARBA" id="ARBA00022679"/>
    </source>
</evidence>
<evidence type="ECO:0000313" key="13">
    <source>
        <dbReference type="Proteomes" id="UP000305095"/>
    </source>
</evidence>
<dbReference type="GO" id="GO:0005886">
    <property type="term" value="C:plasma membrane"/>
    <property type="evidence" value="ECO:0007669"/>
    <property type="project" value="UniProtKB-SubCell"/>
</dbReference>
<evidence type="ECO:0000313" key="12">
    <source>
        <dbReference type="EMBL" id="TKV77434.1"/>
    </source>
</evidence>
<dbReference type="PANTHER" id="PTHR42755:SF1">
    <property type="entry name" value="3-DEOXY-D-MANNO-OCTULOSONIC ACID TRANSFERASE, MITOCHONDRIAL-RELATED"/>
    <property type="match status" value="1"/>
</dbReference>
<comment type="catalytic activity">
    <reaction evidence="7 10">
        <text>lipid IVA (E. coli) + CMP-3-deoxy-beta-D-manno-octulosonate = alpha-Kdo-(2-&gt;6)-lipid IVA (E. coli) + CMP + H(+)</text>
        <dbReference type="Rhea" id="RHEA:28066"/>
        <dbReference type="ChEBI" id="CHEBI:15378"/>
        <dbReference type="ChEBI" id="CHEBI:58603"/>
        <dbReference type="ChEBI" id="CHEBI:60364"/>
        <dbReference type="ChEBI" id="CHEBI:60377"/>
        <dbReference type="ChEBI" id="CHEBI:85987"/>
        <dbReference type="EC" id="2.4.99.12"/>
    </reaction>
</comment>
<dbReference type="UniPathway" id="UPA00958"/>
<proteinExistence type="inferred from homology"/>
<evidence type="ECO:0000256" key="8">
    <source>
        <dbReference type="PIRSR" id="PIRSR639901-1"/>
    </source>
</evidence>
<dbReference type="InterPro" id="IPR007507">
    <property type="entry name" value="Glycos_transf_N"/>
</dbReference>
<sequence>MQRSGGRRQRLASSLPMTLRVYRKLSSAMVPLAPALIKRRLKLGKEDPERVGERRGVSADTRPQGPLVWIHGASVGEVLAAAGLIERLRALNLRILLTSGTVTSAAIVAKRFPPDVIHQYVPYDSPRYVTRFLDHWHPSLALFIESDLWPNLILSSAARRLPMVLINGRMSQRSFPRWRRVSNTIGALLGRFDICLAQSNTDAERFAALGSHNVVVTGNLKLDVAAPPADPAKLERLMSVTRGRAIVVAASTHPGEEEILIEAHKSLAGFFPGLLTVIVPRHAARGEAVARLVTEAGLRPGLRSHEDLPVATTDIYVADTMGELGLFYRLAPIVFMGGSLVAHGGQNPIEAIKLGAAIVHGPHVFNFTDVYEALDRAGGARRADDREALVKQLGQFLADSAARDISLAASERVVEQLGGALERTVTALEPYLLQLRLEMGAANA</sequence>
<keyword evidence="10" id="KW-0472">Membrane</keyword>
<dbReference type="RefSeq" id="WP_137482645.1">
    <property type="nucleotide sequence ID" value="NZ_SZZP01000024.1"/>
</dbReference>
<evidence type="ECO:0000256" key="9">
    <source>
        <dbReference type="PIRSR" id="PIRSR639901-2"/>
    </source>
</evidence>
<feature type="active site" description="Proton acceptor" evidence="8">
    <location>
        <position position="77"/>
    </location>
</feature>
<dbReference type="Gene3D" id="3.40.50.11720">
    <property type="entry name" value="3-Deoxy-D-manno-octulosonic-acid transferase, N-terminal domain"/>
    <property type="match status" value="1"/>
</dbReference>
<dbReference type="AlphaFoldDB" id="A0A4U6RRU7"/>
<comment type="subcellular location">
    <subcellularLocation>
        <location evidence="10">Cell membrane</location>
    </subcellularLocation>
</comment>
<comment type="caution">
    <text evidence="12">The sequence shown here is derived from an EMBL/GenBank/DDBJ whole genome shotgun (WGS) entry which is preliminary data.</text>
</comment>
<feature type="site" description="Transition state stabilizer" evidence="9">
    <location>
        <position position="221"/>
    </location>
</feature>
<comment type="function">
    <text evidence="1 10">Involved in lipopolysaccharide (LPS) biosynthesis. Catalyzes the transfer of 3-deoxy-D-manno-octulosonate (Kdo) residue(s) from CMP-Kdo to lipid IV(A), the tetraacyldisaccharide-1,4'-bisphosphate precursor of lipid A.</text>
</comment>
<reference evidence="12 13" key="1">
    <citation type="submission" date="2019-05" db="EMBL/GenBank/DDBJ databases">
        <title>Draft Genome of Bradyrhizobium elkanii strain SEMIA 938, Used in Commercial Inoculants for Lupinus spp. in Brazil.</title>
        <authorList>
            <person name="Hungria M."/>
            <person name="Delamuta J.R.M."/>
            <person name="Ribeiro R.A."/>
            <person name="Nogueira M.A."/>
        </authorList>
    </citation>
    <scope>NUCLEOTIDE SEQUENCE [LARGE SCALE GENOMIC DNA]</scope>
    <source>
        <strain evidence="12 13">Semia 938</strain>
    </source>
</reference>
<evidence type="ECO:0000256" key="6">
    <source>
        <dbReference type="ARBA" id="ARBA00031445"/>
    </source>
</evidence>
<dbReference type="Pfam" id="PF04413">
    <property type="entry name" value="Glycos_transf_N"/>
    <property type="match status" value="1"/>
</dbReference>
<evidence type="ECO:0000256" key="10">
    <source>
        <dbReference type="RuleBase" id="RU365103"/>
    </source>
</evidence>
<dbReference type="Gene3D" id="3.40.50.2000">
    <property type="entry name" value="Glycogen Phosphorylase B"/>
    <property type="match status" value="1"/>
</dbReference>
<evidence type="ECO:0000256" key="3">
    <source>
        <dbReference type="ARBA" id="ARBA00012621"/>
    </source>
</evidence>
<dbReference type="EC" id="2.4.99.12" evidence="3 10"/>
<keyword evidence="5 10" id="KW-0808">Transferase</keyword>
<comment type="pathway">
    <text evidence="2 10">Bacterial outer membrane biogenesis; LPS core biosynthesis.</text>
</comment>
<evidence type="ECO:0000259" key="11">
    <source>
        <dbReference type="Pfam" id="PF04413"/>
    </source>
</evidence>
<gene>
    <name evidence="12" type="ORF">FDV58_31750</name>
</gene>
<evidence type="ECO:0000256" key="2">
    <source>
        <dbReference type="ARBA" id="ARBA00004713"/>
    </source>
</evidence>
<dbReference type="GO" id="GO:0009245">
    <property type="term" value="P:lipid A biosynthetic process"/>
    <property type="evidence" value="ECO:0007669"/>
    <property type="project" value="TreeGrafter"/>
</dbReference>